<reference evidence="1 2" key="1">
    <citation type="journal article" date="2020" name="Cell">
        <title>Large-Scale Comparative Analyses of Tick Genomes Elucidate Their Genetic Diversity and Vector Capacities.</title>
        <authorList>
            <consortium name="Tick Genome and Microbiome Consortium (TIGMIC)"/>
            <person name="Jia N."/>
            <person name="Wang J."/>
            <person name="Shi W."/>
            <person name="Du L."/>
            <person name="Sun Y."/>
            <person name="Zhan W."/>
            <person name="Jiang J.F."/>
            <person name="Wang Q."/>
            <person name="Zhang B."/>
            <person name="Ji P."/>
            <person name="Bell-Sakyi L."/>
            <person name="Cui X.M."/>
            <person name="Yuan T.T."/>
            <person name="Jiang B.G."/>
            <person name="Yang W.F."/>
            <person name="Lam T.T."/>
            <person name="Chang Q.C."/>
            <person name="Ding S.J."/>
            <person name="Wang X.J."/>
            <person name="Zhu J.G."/>
            <person name="Ruan X.D."/>
            <person name="Zhao L."/>
            <person name="Wei J.T."/>
            <person name="Ye R.Z."/>
            <person name="Que T.C."/>
            <person name="Du C.H."/>
            <person name="Zhou Y.H."/>
            <person name="Cheng J.X."/>
            <person name="Dai P.F."/>
            <person name="Guo W.B."/>
            <person name="Han X.H."/>
            <person name="Huang E.J."/>
            <person name="Li L.F."/>
            <person name="Wei W."/>
            <person name="Gao Y.C."/>
            <person name="Liu J.Z."/>
            <person name="Shao H.Z."/>
            <person name="Wang X."/>
            <person name="Wang C.C."/>
            <person name="Yang T.C."/>
            <person name="Huo Q.B."/>
            <person name="Li W."/>
            <person name="Chen H.Y."/>
            <person name="Chen S.E."/>
            <person name="Zhou L.G."/>
            <person name="Ni X.B."/>
            <person name="Tian J.H."/>
            <person name="Sheng Y."/>
            <person name="Liu T."/>
            <person name="Pan Y.S."/>
            <person name="Xia L.Y."/>
            <person name="Li J."/>
            <person name="Zhao F."/>
            <person name="Cao W.C."/>
        </authorList>
    </citation>
    <scope>NUCLEOTIDE SEQUENCE [LARGE SCALE GENOMIC DNA]</scope>
    <source>
        <strain evidence="1">HaeL-2018</strain>
    </source>
</reference>
<proteinExistence type="predicted"/>
<dbReference type="VEuPathDB" id="VectorBase:HLOH_064405"/>
<dbReference type="AlphaFoldDB" id="A0A9J6FEZ3"/>
<dbReference type="EMBL" id="JABSTR010000001">
    <property type="protein sequence ID" value="KAH9361295.1"/>
    <property type="molecule type" value="Genomic_DNA"/>
</dbReference>
<evidence type="ECO:0000313" key="2">
    <source>
        <dbReference type="Proteomes" id="UP000821853"/>
    </source>
</evidence>
<dbReference type="Proteomes" id="UP000821853">
    <property type="component" value="Chromosome 1"/>
</dbReference>
<protein>
    <submittedName>
        <fullName evidence="1">Uncharacterized protein</fullName>
    </submittedName>
</protein>
<name>A0A9J6FEZ3_HAELO</name>
<organism evidence="1 2">
    <name type="scientific">Haemaphysalis longicornis</name>
    <name type="common">Bush tick</name>
    <dbReference type="NCBI Taxonomy" id="44386"/>
    <lineage>
        <taxon>Eukaryota</taxon>
        <taxon>Metazoa</taxon>
        <taxon>Ecdysozoa</taxon>
        <taxon>Arthropoda</taxon>
        <taxon>Chelicerata</taxon>
        <taxon>Arachnida</taxon>
        <taxon>Acari</taxon>
        <taxon>Parasitiformes</taxon>
        <taxon>Ixodida</taxon>
        <taxon>Ixodoidea</taxon>
        <taxon>Ixodidae</taxon>
        <taxon>Haemaphysalinae</taxon>
        <taxon>Haemaphysalis</taxon>
    </lineage>
</organism>
<gene>
    <name evidence="1" type="ORF">HPB48_006857</name>
</gene>
<sequence>MVASKDDKFQMFNLTSATLAHLTVKGESAGWDGCAWRESVTRQVTVAVEEQNGAALAITGWLP</sequence>
<comment type="caution">
    <text evidence="1">The sequence shown here is derived from an EMBL/GenBank/DDBJ whole genome shotgun (WGS) entry which is preliminary data.</text>
</comment>
<evidence type="ECO:0000313" key="1">
    <source>
        <dbReference type="EMBL" id="KAH9361295.1"/>
    </source>
</evidence>
<accession>A0A9J6FEZ3</accession>
<keyword evidence="2" id="KW-1185">Reference proteome</keyword>